<keyword evidence="4" id="KW-1185">Reference proteome</keyword>
<dbReference type="InterPro" id="IPR025736">
    <property type="entry name" value="PucR_C-HTH_dom"/>
</dbReference>
<dbReference type="InterPro" id="IPR012914">
    <property type="entry name" value="PucR_dom"/>
</dbReference>
<dbReference type="Pfam" id="PF07905">
    <property type="entry name" value="PucR"/>
    <property type="match status" value="1"/>
</dbReference>
<dbReference type="RefSeq" id="WP_174494811.1">
    <property type="nucleotide sequence ID" value="NZ_CADDWK010000002.1"/>
</dbReference>
<gene>
    <name evidence="3" type="ORF">HNQ94_000987</name>
</gene>
<evidence type="ECO:0000259" key="2">
    <source>
        <dbReference type="Pfam" id="PF13556"/>
    </source>
</evidence>
<evidence type="ECO:0000313" key="4">
    <source>
        <dbReference type="Proteomes" id="UP000581688"/>
    </source>
</evidence>
<dbReference type="Pfam" id="PF13556">
    <property type="entry name" value="HTH_30"/>
    <property type="match status" value="1"/>
</dbReference>
<evidence type="ECO:0000259" key="1">
    <source>
        <dbReference type="Pfam" id="PF07905"/>
    </source>
</evidence>
<dbReference type="InterPro" id="IPR042070">
    <property type="entry name" value="PucR_C-HTH_sf"/>
</dbReference>
<dbReference type="Proteomes" id="UP000581688">
    <property type="component" value="Unassembled WGS sequence"/>
</dbReference>
<dbReference type="Gene3D" id="1.10.10.2840">
    <property type="entry name" value="PucR C-terminal helix-turn-helix domain"/>
    <property type="match status" value="1"/>
</dbReference>
<proteinExistence type="predicted"/>
<organism evidence="3 4">
    <name type="scientific">Salirhabdus euzebyi</name>
    <dbReference type="NCBI Taxonomy" id="394506"/>
    <lineage>
        <taxon>Bacteria</taxon>
        <taxon>Bacillati</taxon>
        <taxon>Bacillota</taxon>
        <taxon>Bacilli</taxon>
        <taxon>Bacillales</taxon>
        <taxon>Bacillaceae</taxon>
        <taxon>Salirhabdus</taxon>
    </lineage>
</organism>
<comment type="caution">
    <text evidence="3">The sequence shown here is derived from an EMBL/GenBank/DDBJ whole genome shotgun (WGS) entry which is preliminary data.</text>
</comment>
<dbReference type="InterPro" id="IPR051448">
    <property type="entry name" value="CdaR-like_regulators"/>
</dbReference>
<name>A0A841Q275_9BACI</name>
<feature type="domain" description="PucR C-terminal helix-turn-helix" evidence="2">
    <location>
        <begin position="468"/>
        <end position="524"/>
    </location>
</feature>
<protein>
    <submittedName>
        <fullName evidence="3">Purine catabolism regulator</fullName>
    </submittedName>
</protein>
<sequence length="544" mass="63348">MKSYLTVEDILQRKHFEESEVVAGYEGLSRLVKWVHVVEVTNIRNLLNGNELILSTGVAWQGKKEHFISLVKQLIALQASGLCIEMGTYTTIIPEEVIEIANRAQFPIILIHKEVPFVDITQDIHGLLINHQYKILSDLESYSLELSKKLLTIDHYNEVLKMIRNYLQVQVMIVFHKKEEVQCFPDVMEQEQRTLLQGVKREGDSLSHKTPYSIARLPIKLLGETYAELIIASDERELTEFDHLILDRTATALAELLLRDLYVEEKRRVEETKWVMSWLSGKETEEGIYEHLAFHSSTVKPKGAFVCIVKLDSIPQNMSVQLTYFKLAFRSIFDQQGFSMFAIEKANNIIFILVNERSPQTWKKRMKEGLTRLKASDVVRKGMNNKKPLFGVGKFVNKLSDIHKSYQSAEETLRIKDRLSEQSDSYFYEDLHVFRFISLLSRTVDLNEVVDEYLAPVIEYDRKYNGKLMETLKTYLVCNGSKQETARQLFIVRQTLYHRLHKLEKLIGKDFMKHEKRLALEFMLLSYEFLTTSKPIEEKDHDAL</sequence>
<accession>A0A841Q275</accession>
<dbReference type="PANTHER" id="PTHR33744">
    <property type="entry name" value="CARBOHYDRATE DIACID REGULATOR"/>
    <property type="match status" value="1"/>
</dbReference>
<evidence type="ECO:0000313" key="3">
    <source>
        <dbReference type="EMBL" id="MBB6452542.1"/>
    </source>
</evidence>
<reference evidence="3 4" key="1">
    <citation type="submission" date="2020-08" db="EMBL/GenBank/DDBJ databases">
        <title>Genomic Encyclopedia of Type Strains, Phase IV (KMG-IV): sequencing the most valuable type-strain genomes for metagenomic binning, comparative biology and taxonomic classification.</title>
        <authorList>
            <person name="Goeker M."/>
        </authorList>
    </citation>
    <scope>NUCLEOTIDE SEQUENCE [LARGE SCALE GENOMIC DNA]</scope>
    <source>
        <strain evidence="3 4">DSM 19612</strain>
    </source>
</reference>
<feature type="domain" description="Purine catabolism PurC-like" evidence="1">
    <location>
        <begin position="9"/>
        <end position="127"/>
    </location>
</feature>
<dbReference type="EMBL" id="JACHGH010000002">
    <property type="protein sequence ID" value="MBB6452542.1"/>
    <property type="molecule type" value="Genomic_DNA"/>
</dbReference>
<dbReference type="AlphaFoldDB" id="A0A841Q275"/>